<dbReference type="AlphaFoldDB" id="A0A9W8RTA6"/>
<evidence type="ECO:0000313" key="3">
    <source>
        <dbReference type="Proteomes" id="UP001152049"/>
    </source>
</evidence>
<gene>
    <name evidence="2" type="ORF">NW762_011708</name>
</gene>
<evidence type="ECO:0000256" key="1">
    <source>
        <dbReference type="SAM" id="MobiDB-lite"/>
    </source>
</evidence>
<organism evidence="2 3">
    <name type="scientific">Fusarium torreyae</name>
    <dbReference type="NCBI Taxonomy" id="1237075"/>
    <lineage>
        <taxon>Eukaryota</taxon>
        <taxon>Fungi</taxon>
        <taxon>Dikarya</taxon>
        <taxon>Ascomycota</taxon>
        <taxon>Pezizomycotina</taxon>
        <taxon>Sordariomycetes</taxon>
        <taxon>Hypocreomycetidae</taxon>
        <taxon>Hypocreales</taxon>
        <taxon>Nectriaceae</taxon>
        <taxon>Fusarium</taxon>
    </lineage>
</organism>
<dbReference type="Proteomes" id="UP001152049">
    <property type="component" value="Unassembled WGS sequence"/>
</dbReference>
<reference evidence="2" key="1">
    <citation type="submission" date="2022-09" db="EMBL/GenBank/DDBJ databases">
        <title>Fusarium specimens isolated from Avocado Roots.</title>
        <authorList>
            <person name="Stajich J."/>
            <person name="Roper C."/>
            <person name="Heimlech-Rivalta G."/>
        </authorList>
    </citation>
    <scope>NUCLEOTIDE SEQUENCE</scope>
    <source>
        <strain evidence="2">CF00136</strain>
    </source>
</reference>
<dbReference type="OrthoDB" id="4981596at2759"/>
<protein>
    <recommendedName>
        <fullName evidence="4">Transcription factor domain-containing protein</fullName>
    </recommendedName>
</protein>
<dbReference type="EMBL" id="JAOQAZ010000029">
    <property type="protein sequence ID" value="KAJ4251057.1"/>
    <property type="molecule type" value="Genomic_DNA"/>
</dbReference>
<name>A0A9W8RTA6_9HYPO</name>
<feature type="region of interest" description="Disordered" evidence="1">
    <location>
        <begin position="190"/>
        <end position="214"/>
    </location>
</feature>
<dbReference type="CDD" id="cd12148">
    <property type="entry name" value="fungal_TF_MHR"/>
    <property type="match status" value="1"/>
</dbReference>
<sequence>MRAYFEDPASVNQPTTPLPRSPILIDSVEQEEAIRSFWMTEMLDSILTIGLPDQYTHGDPPLSIRLPCMESLWSSGAVLQEQPASPRPQYSSGFSLCIMLAVEELRVVRTFLKKPYELSRLEQRLDWQSEAQRIDERLTNWREEFVANVFQLINYEKEYVPRGEMEPFFTLTNCLLNMYSPLKRVSQRVSQANTEGGSEHSSPYYNRWPRCQKR</sequence>
<comment type="caution">
    <text evidence="2">The sequence shown here is derived from an EMBL/GenBank/DDBJ whole genome shotgun (WGS) entry which is preliminary data.</text>
</comment>
<keyword evidence="3" id="KW-1185">Reference proteome</keyword>
<accession>A0A9W8RTA6</accession>
<evidence type="ECO:0000313" key="2">
    <source>
        <dbReference type="EMBL" id="KAJ4251057.1"/>
    </source>
</evidence>
<feature type="compositionally biased region" description="Polar residues" evidence="1">
    <location>
        <begin position="190"/>
        <end position="204"/>
    </location>
</feature>
<evidence type="ECO:0008006" key="4">
    <source>
        <dbReference type="Google" id="ProtNLM"/>
    </source>
</evidence>
<proteinExistence type="predicted"/>